<dbReference type="GO" id="GO:0046872">
    <property type="term" value="F:metal ion binding"/>
    <property type="evidence" value="ECO:0007669"/>
    <property type="project" value="UniProtKB-UniRule"/>
</dbReference>
<dbReference type="InterPro" id="IPR015867">
    <property type="entry name" value="N-reg_PII/ATP_PRibTrfase_C"/>
</dbReference>
<dbReference type="Proteomes" id="UP000824161">
    <property type="component" value="Unassembled WGS sequence"/>
</dbReference>
<dbReference type="EMBL" id="DVLY01000101">
    <property type="protein sequence ID" value="HIT98052.1"/>
    <property type="molecule type" value="Genomic_DNA"/>
</dbReference>
<comment type="subunit">
    <text evidence="2">Homohexamer.</text>
</comment>
<evidence type="ECO:0000256" key="1">
    <source>
        <dbReference type="ARBA" id="ARBA00006964"/>
    </source>
</evidence>
<dbReference type="FunFam" id="3.40.1390.30:FF:000001">
    <property type="entry name" value="GTP cyclohydrolase 1 type 2"/>
    <property type="match status" value="1"/>
</dbReference>
<evidence type="ECO:0000256" key="6">
    <source>
        <dbReference type="PIRSR" id="PIRSR602678-1"/>
    </source>
</evidence>
<evidence type="ECO:0000256" key="3">
    <source>
        <dbReference type="ARBA" id="ARBA00022112"/>
    </source>
</evidence>
<dbReference type="Gene3D" id="3.30.70.120">
    <property type="match status" value="1"/>
</dbReference>
<reference evidence="7" key="1">
    <citation type="submission" date="2020-10" db="EMBL/GenBank/DDBJ databases">
        <authorList>
            <person name="Gilroy R."/>
        </authorList>
    </citation>
    <scope>NUCLEOTIDE SEQUENCE</scope>
    <source>
        <strain evidence="7">1383</strain>
    </source>
</reference>
<dbReference type="PANTHER" id="PTHR13799:SF14">
    <property type="entry name" value="GTP CYCLOHYDROLASE 1 TYPE 2 HOMOLOG"/>
    <property type="match status" value="1"/>
</dbReference>
<reference evidence="7" key="2">
    <citation type="journal article" date="2021" name="PeerJ">
        <title>Extensive microbial diversity within the chicken gut microbiome revealed by metagenomics and culture.</title>
        <authorList>
            <person name="Gilroy R."/>
            <person name="Ravi A."/>
            <person name="Getino M."/>
            <person name="Pursley I."/>
            <person name="Horton D.L."/>
            <person name="Alikhan N.F."/>
            <person name="Baker D."/>
            <person name="Gharbi K."/>
            <person name="Hall N."/>
            <person name="Watson M."/>
            <person name="Adriaenssens E.M."/>
            <person name="Foster-Nyarko E."/>
            <person name="Jarju S."/>
            <person name="Secka A."/>
            <person name="Antonio M."/>
            <person name="Oren A."/>
            <person name="Chaudhuri R.R."/>
            <person name="La Ragione R."/>
            <person name="Hildebrand F."/>
            <person name="Pallen M.J."/>
        </authorList>
    </citation>
    <scope>NUCLEOTIDE SEQUENCE</scope>
    <source>
        <strain evidence="7">1383</strain>
    </source>
</reference>
<organism evidence="7 8">
    <name type="scientific">Candidatus Merdimorpha stercoravium</name>
    <dbReference type="NCBI Taxonomy" id="2840863"/>
    <lineage>
        <taxon>Bacteria</taxon>
        <taxon>Pseudomonadati</taxon>
        <taxon>Bacteroidota</taxon>
        <taxon>Flavobacteriia</taxon>
        <taxon>Flavobacteriales</taxon>
        <taxon>Candidatus Merdimorpha</taxon>
    </lineage>
</organism>
<gene>
    <name evidence="7" type="ORF">IAC44_04350</name>
</gene>
<keyword evidence="4 5" id="KW-0479">Metal-binding</keyword>
<comment type="caution">
    <text evidence="7">The sequence shown here is derived from an EMBL/GenBank/DDBJ whole genome shotgun (WGS) entry which is preliminary data.</text>
</comment>
<dbReference type="InterPro" id="IPR036069">
    <property type="entry name" value="DUF34/NIF3_sf"/>
</dbReference>
<comment type="similarity">
    <text evidence="1 5">Belongs to the GTP cyclohydrolase I type 2/NIF3 family.</text>
</comment>
<evidence type="ECO:0000256" key="4">
    <source>
        <dbReference type="ARBA" id="ARBA00022723"/>
    </source>
</evidence>
<sequence length="365" mass="39885">MTVRDVAAALEEFAPRTYAEGFDNTGLLVGEPETEVTGILVAHDCLEEVVAEAQEKGCNLIIAFHPIIFSGLKSLTGRSYVERAVMRALRAGIAIYAVHTALDNAFHGVSAGMCDALGLQHRRVLDPQKDTLRQLTTYVPTAYAERLREALFAAGAGRIAPYEACSFNAEGIGTFRALDGATPFVGEIGELHREAETMVRVVFLRHLQGAVVRALQAAHPYQMPAYEISALENGSGKIGMGMIGTLEQPMSEMDFLHLLRERFDARGIRYSAPTGRRVGTVAVLGGAGSFALSQAIAQGADAYVSADFKYHDFFGAEGRILIADIGHFESERFTKNILHNYLMKKFTIFAVRLSEINTNPIHYLQ</sequence>
<dbReference type="PIRSF" id="PIRSF037489">
    <property type="entry name" value="UCP037489_NIF3_YqfO"/>
    <property type="match status" value="1"/>
</dbReference>
<accession>A0A9D1HBU5</accession>
<evidence type="ECO:0000256" key="2">
    <source>
        <dbReference type="ARBA" id="ARBA00011643"/>
    </source>
</evidence>
<feature type="binding site" evidence="6">
    <location>
        <position position="103"/>
    </location>
    <ligand>
        <name>a divalent metal cation</name>
        <dbReference type="ChEBI" id="CHEBI:60240"/>
        <label>1</label>
    </ligand>
</feature>
<feature type="binding site" evidence="6">
    <location>
        <position position="65"/>
    </location>
    <ligand>
        <name>a divalent metal cation</name>
        <dbReference type="ChEBI" id="CHEBI:60240"/>
        <label>1</label>
    </ligand>
</feature>
<dbReference type="InterPro" id="IPR017221">
    <property type="entry name" value="DUF34/NIF3_bac"/>
</dbReference>
<feature type="binding site" evidence="6">
    <location>
        <position position="331"/>
    </location>
    <ligand>
        <name>a divalent metal cation</name>
        <dbReference type="ChEBI" id="CHEBI:60240"/>
        <label>1</label>
    </ligand>
</feature>
<name>A0A9D1HBU5_9FLAO</name>
<dbReference type="InterPro" id="IPR002678">
    <property type="entry name" value="DUF34/NIF3"/>
</dbReference>
<evidence type="ECO:0000256" key="5">
    <source>
        <dbReference type="PIRNR" id="PIRNR037489"/>
    </source>
</evidence>
<dbReference type="AlphaFoldDB" id="A0A9D1HBU5"/>
<protein>
    <recommendedName>
        <fullName evidence="3 5">GTP cyclohydrolase 1 type 2 homolog</fullName>
    </recommendedName>
</protein>
<evidence type="ECO:0000313" key="8">
    <source>
        <dbReference type="Proteomes" id="UP000824161"/>
    </source>
</evidence>
<dbReference type="Gene3D" id="3.40.1390.30">
    <property type="entry name" value="NIF3 (NGG1p interacting factor 3)-like"/>
    <property type="match status" value="1"/>
</dbReference>
<evidence type="ECO:0000313" key="7">
    <source>
        <dbReference type="EMBL" id="HIT98052.1"/>
    </source>
</evidence>
<dbReference type="NCBIfam" id="TIGR00486">
    <property type="entry name" value="YbgI_SA1388"/>
    <property type="match status" value="1"/>
</dbReference>
<dbReference type="PANTHER" id="PTHR13799">
    <property type="entry name" value="NGG1 INTERACTING FACTOR 3"/>
    <property type="match status" value="1"/>
</dbReference>
<dbReference type="GO" id="GO:0005737">
    <property type="term" value="C:cytoplasm"/>
    <property type="evidence" value="ECO:0007669"/>
    <property type="project" value="TreeGrafter"/>
</dbReference>
<proteinExistence type="inferred from homology"/>
<dbReference type="Pfam" id="PF01784">
    <property type="entry name" value="DUF34_NIF3"/>
    <property type="match status" value="1"/>
</dbReference>
<dbReference type="SUPFAM" id="SSF102705">
    <property type="entry name" value="NIF3 (NGG1p interacting factor 3)-like"/>
    <property type="match status" value="1"/>
</dbReference>
<feature type="binding site" evidence="6">
    <location>
        <position position="327"/>
    </location>
    <ligand>
        <name>a divalent metal cation</name>
        <dbReference type="ChEBI" id="CHEBI:60240"/>
        <label>1</label>
    </ligand>
</feature>